<dbReference type="InterPro" id="IPR003812">
    <property type="entry name" value="Fido"/>
</dbReference>
<reference evidence="4 5" key="1">
    <citation type="journal article" date="2017" name="Front. Microbiol.">
        <title>Phaeobacter piscinae sp. nov., a species of the Roseobacter group and potential aquaculture probiont.</title>
        <authorList>
            <person name="Sonnenschein E.C."/>
            <person name="Phippen C.B.W."/>
            <person name="Nielsen K.F."/>
            <person name="Mateiu R.V."/>
            <person name="Melchiorsen J."/>
            <person name="Gram L."/>
            <person name="Overmann J."/>
            <person name="Freese H.M."/>
        </authorList>
    </citation>
    <scope>NUCLEOTIDE SEQUENCE [LARGE SCALE GENOMIC DNA]</scope>
    <source>
        <strain evidence="4 5">P63</strain>
    </source>
</reference>
<dbReference type="SUPFAM" id="SSF46785">
    <property type="entry name" value="Winged helix' DNA-binding domain"/>
    <property type="match status" value="1"/>
</dbReference>
<evidence type="ECO:0000313" key="4">
    <source>
        <dbReference type="EMBL" id="ATF08186.1"/>
    </source>
</evidence>
<feature type="binding site" evidence="2">
    <location>
        <begin position="236"/>
        <end position="237"/>
    </location>
    <ligand>
        <name>ATP</name>
        <dbReference type="ChEBI" id="CHEBI:30616"/>
    </ligand>
</feature>
<feature type="binding site" evidence="2">
    <location>
        <begin position="201"/>
        <end position="208"/>
    </location>
    <ligand>
        <name>ATP</name>
        <dbReference type="ChEBI" id="CHEBI:30616"/>
    </ligand>
</feature>
<dbReference type="GO" id="GO:0005524">
    <property type="term" value="F:ATP binding"/>
    <property type="evidence" value="ECO:0007669"/>
    <property type="project" value="UniProtKB-KW"/>
</dbReference>
<evidence type="ECO:0000256" key="2">
    <source>
        <dbReference type="PIRSR" id="PIRSR640198-2"/>
    </source>
</evidence>
<dbReference type="PROSITE" id="PS51459">
    <property type="entry name" value="FIDO"/>
    <property type="match status" value="1"/>
</dbReference>
<proteinExistence type="predicted"/>
<dbReference type="AlphaFoldDB" id="A0AAC9ZCC7"/>
<dbReference type="InterPro" id="IPR040198">
    <property type="entry name" value="Fido_containing"/>
</dbReference>
<dbReference type="GeneID" id="31848546"/>
<keyword evidence="2" id="KW-0547">Nucleotide-binding</keyword>
<keyword evidence="2" id="KW-0067">ATP-binding</keyword>
<dbReference type="PANTHER" id="PTHR13504:SF33">
    <property type="entry name" value="FIC FAMILY PROTEIN"/>
    <property type="match status" value="1"/>
</dbReference>
<dbReference type="Proteomes" id="UP000217545">
    <property type="component" value="Plasmid pP63_d"/>
</dbReference>
<organism evidence="4 5">
    <name type="scientific">Phaeobacter gallaeciensis</name>
    <dbReference type="NCBI Taxonomy" id="60890"/>
    <lineage>
        <taxon>Bacteria</taxon>
        <taxon>Pseudomonadati</taxon>
        <taxon>Pseudomonadota</taxon>
        <taxon>Alphaproteobacteria</taxon>
        <taxon>Rhodobacterales</taxon>
        <taxon>Roseobacteraceae</taxon>
        <taxon>Phaeobacter</taxon>
    </lineage>
</organism>
<dbReference type="InterPro" id="IPR036597">
    <property type="entry name" value="Fido-like_dom_sf"/>
</dbReference>
<evidence type="ECO:0000313" key="5">
    <source>
        <dbReference type="Proteomes" id="UP000217545"/>
    </source>
</evidence>
<gene>
    <name evidence="4" type="ORF">PhaeoP63_04155</name>
</gene>
<sequence>MSQIWQTPAWPRFGYDHARIEPELARAAEAVGEVTGLVHGLAPDEQEDLLLRQIVQEAMASFGIEGVALDASEIEASVVASLRHRDRAAISRRSDAVAELMLTARQADQPLDSARILTWHRLLFTGMEVEDLGRWRRFEMEIVRSAAAGPGDVLYKAPPPHRLEAEMAQFLDWVNTDQRLPVAVKAALAHLWFESIHPLSDGNGRIGRALIEHVFARNRALPFSLSRQVERDKKAYYEALQAGRRERVGGHPDTGAAEIDATEFVLWFLRTLTRAAASARDEAGFILRRNQFFLRFAPVLNERQAHALRLLFEQGPERLAVGLSAKSYRKITKTSPATATRDLRALEAAGVVTRMEAGGRSTAYEIQF</sequence>
<protein>
    <recommendedName>
        <fullName evidence="3">Fido domain-containing protein</fullName>
    </recommendedName>
</protein>
<dbReference type="InterPro" id="IPR025230">
    <property type="entry name" value="DUF4172"/>
</dbReference>
<dbReference type="Pfam" id="PF13776">
    <property type="entry name" value="DUF4172"/>
    <property type="match status" value="1"/>
</dbReference>
<dbReference type="SUPFAM" id="SSF140931">
    <property type="entry name" value="Fic-like"/>
    <property type="match status" value="1"/>
</dbReference>
<name>A0AAC9ZCC7_9RHOB</name>
<dbReference type="EMBL" id="CP010788">
    <property type="protein sequence ID" value="ATF08186.1"/>
    <property type="molecule type" value="Genomic_DNA"/>
</dbReference>
<accession>A0AAC9ZCC7</accession>
<evidence type="ECO:0000259" key="3">
    <source>
        <dbReference type="PROSITE" id="PS51459"/>
    </source>
</evidence>
<dbReference type="Pfam" id="PF02661">
    <property type="entry name" value="Fic"/>
    <property type="match status" value="1"/>
</dbReference>
<dbReference type="PANTHER" id="PTHR13504">
    <property type="entry name" value="FIDO DOMAIN-CONTAINING PROTEIN DDB_G0283145"/>
    <property type="match status" value="1"/>
</dbReference>
<dbReference type="InterPro" id="IPR036390">
    <property type="entry name" value="WH_DNA-bd_sf"/>
</dbReference>
<keyword evidence="4" id="KW-0614">Plasmid</keyword>
<feature type="active site" evidence="1">
    <location>
        <position position="197"/>
    </location>
</feature>
<dbReference type="Gene3D" id="1.10.3290.10">
    <property type="entry name" value="Fido-like domain"/>
    <property type="match status" value="1"/>
</dbReference>
<geneLocation type="plasmid" evidence="5">
    <name>pp63_d</name>
</geneLocation>
<dbReference type="RefSeq" id="WP_024099548.1">
    <property type="nucleotide sequence ID" value="NZ_CP010592.1"/>
</dbReference>
<evidence type="ECO:0000256" key="1">
    <source>
        <dbReference type="PIRSR" id="PIRSR640198-1"/>
    </source>
</evidence>
<feature type="domain" description="Fido" evidence="3">
    <location>
        <begin position="111"/>
        <end position="270"/>
    </location>
</feature>